<dbReference type="InterPro" id="IPR053173">
    <property type="entry name" value="SAM-binding_MTase"/>
</dbReference>
<evidence type="ECO:0000259" key="2">
    <source>
        <dbReference type="Pfam" id="PF21320"/>
    </source>
</evidence>
<evidence type="ECO:0000259" key="1">
    <source>
        <dbReference type="Pfam" id="PF13847"/>
    </source>
</evidence>
<proteinExistence type="predicted"/>
<feature type="domain" description="S-adenosylmethionine-dependent methyltransferase Rv2258c-like winged HTH" evidence="2">
    <location>
        <begin position="29"/>
        <end position="102"/>
    </location>
</feature>
<feature type="domain" description="Methyltransferase" evidence="1">
    <location>
        <begin position="176"/>
        <end position="286"/>
    </location>
</feature>
<dbReference type="AlphaFoldDB" id="A0A0G3G594"/>
<dbReference type="CDD" id="cd02440">
    <property type="entry name" value="AdoMet_MTases"/>
    <property type="match status" value="1"/>
</dbReference>
<dbReference type="EMBL" id="CP011367">
    <property type="protein sequence ID" value="AKJ94041.1"/>
    <property type="molecule type" value="Genomic_DNA"/>
</dbReference>
<dbReference type="Gene3D" id="3.40.50.150">
    <property type="entry name" value="Vaccinia Virus protein VP39"/>
    <property type="match status" value="1"/>
</dbReference>
<dbReference type="Pfam" id="PF13847">
    <property type="entry name" value="Methyltransf_31"/>
    <property type="match status" value="1"/>
</dbReference>
<dbReference type="Gene3D" id="1.10.10.10">
    <property type="entry name" value="Winged helix-like DNA-binding domain superfamily/Winged helix DNA-binding domain"/>
    <property type="match status" value="1"/>
</dbReference>
<keyword evidence="4" id="KW-1185">Reference proteome</keyword>
<evidence type="ECO:0000313" key="4">
    <source>
        <dbReference type="Proteomes" id="UP000064201"/>
    </source>
</evidence>
<name>A0A0G3G594_9GAMM</name>
<protein>
    <submittedName>
        <fullName evidence="3">Transcriptional regulator</fullName>
    </submittedName>
</protein>
<evidence type="ECO:0000313" key="3">
    <source>
        <dbReference type="EMBL" id="AKJ94041.1"/>
    </source>
</evidence>
<dbReference type="RefSeq" id="WP_047250579.1">
    <property type="nucleotide sequence ID" value="NZ_CP011367.1"/>
</dbReference>
<dbReference type="KEGG" id="tvr:TVD_01060"/>
<dbReference type="InterPro" id="IPR025714">
    <property type="entry name" value="Methyltranfer_dom"/>
</dbReference>
<dbReference type="InterPro" id="IPR048711">
    <property type="entry name" value="WHD_Rv2258c"/>
</dbReference>
<dbReference type="PANTHER" id="PTHR45128:SF1">
    <property type="entry name" value="S-ADENOSYLMETHIONINE-DEPENDENT METHYLTRANSFERASE RV2258C"/>
    <property type="match status" value="1"/>
</dbReference>
<reference evidence="3 4" key="1">
    <citation type="submission" date="2015-04" db="EMBL/GenBank/DDBJ databases">
        <title>Complete Sequence for the Genome of the Thioalkalivibrio versutus D301.</title>
        <authorList>
            <person name="Mu T."/>
            <person name="Zhou J."/>
            <person name="Xu X."/>
        </authorList>
    </citation>
    <scope>NUCLEOTIDE SEQUENCE [LARGE SCALE GENOMIC DNA]</scope>
    <source>
        <strain evidence="3 4">D301</strain>
    </source>
</reference>
<dbReference type="SUPFAM" id="SSF53335">
    <property type="entry name" value="S-adenosyl-L-methionine-dependent methyltransferases"/>
    <property type="match status" value="1"/>
</dbReference>
<dbReference type="PANTHER" id="PTHR45128">
    <property type="entry name" value="METHYLTRANSFERASE TYPE 11"/>
    <property type="match status" value="1"/>
</dbReference>
<dbReference type="InterPro" id="IPR029063">
    <property type="entry name" value="SAM-dependent_MTases_sf"/>
</dbReference>
<dbReference type="OrthoDB" id="9801363at2"/>
<gene>
    <name evidence="3" type="ORF">TVD_01060</name>
</gene>
<accession>A0A0G3G594</accession>
<organism evidence="3 4">
    <name type="scientific">Thioalkalivibrio versutus</name>
    <dbReference type="NCBI Taxonomy" id="106634"/>
    <lineage>
        <taxon>Bacteria</taxon>
        <taxon>Pseudomonadati</taxon>
        <taxon>Pseudomonadota</taxon>
        <taxon>Gammaproteobacteria</taxon>
        <taxon>Chromatiales</taxon>
        <taxon>Ectothiorhodospiraceae</taxon>
        <taxon>Thioalkalivibrio</taxon>
    </lineage>
</organism>
<dbReference type="SUPFAM" id="SSF46785">
    <property type="entry name" value="Winged helix' DNA-binding domain"/>
    <property type="match status" value="1"/>
</dbReference>
<sequence length="362" mass="38899">MSSAPQCLSPPSAAEAFGEHLVSVLNHGALCLTLSIGHRTGLFDHMRDRPPATSGEIAAAAGLNERYVREWLGAMATGGIVKVDADGPRFALPAEHAACLTRAAAADNLAVFAQYIGLLGGVEDTIVAKFRTGGGVGYEHYTRFHEVMAEDSGQSVLSSLESDILPLVPGLTDHLERGIQVLDIGCGSGRILNQLATLYPHSRFTGLDLSTEAIERARAETRATGLGNVEFIQADAAELDRHVAAQQFALITTFDAIHDQADPLGVLTGIHRALESEGIYLMQDIRGSGQIHGDLEHPLGPFLYTISCMHCMPVSLARGGPGLGAMWGDPRARDYLERAGFHDIRVHQLVHDPQNNWYVATR</sequence>
<dbReference type="PATRIC" id="fig|106634.4.peg.217"/>
<dbReference type="Pfam" id="PF21320">
    <property type="entry name" value="WHD_Rv2258c"/>
    <property type="match status" value="1"/>
</dbReference>
<dbReference type="InterPro" id="IPR036388">
    <property type="entry name" value="WH-like_DNA-bd_sf"/>
</dbReference>
<dbReference type="Proteomes" id="UP000064201">
    <property type="component" value="Chromosome"/>
</dbReference>
<dbReference type="InterPro" id="IPR036390">
    <property type="entry name" value="WH_DNA-bd_sf"/>
</dbReference>